<feature type="transmembrane region" description="Helical" evidence="6">
    <location>
        <begin position="204"/>
        <end position="225"/>
    </location>
</feature>
<comment type="caution">
    <text evidence="7">The sequence shown here is derived from an EMBL/GenBank/DDBJ whole genome shotgun (WGS) entry which is preliminary data.</text>
</comment>
<feature type="transmembrane region" description="Helical" evidence="6">
    <location>
        <begin position="7"/>
        <end position="29"/>
    </location>
</feature>
<evidence type="ECO:0000313" key="7">
    <source>
        <dbReference type="EMBL" id="MBP2016973.1"/>
    </source>
</evidence>
<keyword evidence="8" id="KW-1185">Reference proteome</keyword>
<dbReference type="Proteomes" id="UP001519289">
    <property type="component" value="Unassembled WGS sequence"/>
</dbReference>
<evidence type="ECO:0000256" key="1">
    <source>
        <dbReference type="ARBA" id="ARBA00004651"/>
    </source>
</evidence>
<dbReference type="CDD" id="cd06574">
    <property type="entry name" value="TM_PBP1_branched-chain-AA_like"/>
    <property type="match status" value="1"/>
</dbReference>
<dbReference type="EMBL" id="JAGGLG010000002">
    <property type="protein sequence ID" value="MBP2016973.1"/>
    <property type="molecule type" value="Genomic_DNA"/>
</dbReference>
<dbReference type="PANTHER" id="PTHR32196:SF69">
    <property type="entry name" value="BRANCHED-CHAIN AMINO ACID TRANSPORT SYSTEM, PERMEASE PROTEIN"/>
    <property type="match status" value="1"/>
</dbReference>
<dbReference type="Pfam" id="PF02653">
    <property type="entry name" value="BPD_transp_2"/>
    <property type="match status" value="1"/>
</dbReference>
<evidence type="ECO:0000256" key="3">
    <source>
        <dbReference type="ARBA" id="ARBA00022692"/>
    </source>
</evidence>
<evidence type="ECO:0000313" key="8">
    <source>
        <dbReference type="Proteomes" id="UP001519289"/>
    </source>
</evidence>
<keyword evidence="2" id="KW-1003">Cell membrane</keyword>
<dbReference type="RefSeq" id="WP_209465126.1">
    <property type="nucleotide sequence ID" value="NZ_JAGGLG010000002.1"/>
</dbReference>
<name>A0ABS4JN49_9FIRM</name>
<gene>
    <name evidence="7" type="ORF">J2Z79_000347</name>
</gene>
<proteinExistence type="predicted"/>
<keyword evidence="3 6" id="KW-0812">Transmembrane</keyword>
<feature type="transmembrane region" description="Helical" evidence="6">
    <location>
        <begin position="178"/>
        <end position="198"/>
    </location>
</feature>
<accession>A0ABS4JN49</accession>
<evidence type="ECO:0000256" key="2">
    <source>
        <dbReference type="ARBA" id="ARBA00022475"/>
    </source>
</evidence>
<keyword evidence="4 6" id="KW-1133">Transmembrane helix</keyword>
<feature type="transmembrane region" description="Helical" evidence="6">
    <location>
        <begin position="237"/>
        <end position="255"/>
    </location>
</feature>
<evidence type="ECO:0000256" key="5">
    <source>
        <dbReference type="ARBA" id="ARBA00023136"/>
    </source>
</evidence>
<comment type="subcellular location">
    <subcellularLocation>
        <location evidence="1">Cell membrane</location>
        <topology evidence="1">Multi-pass membrane protein</topology>
    </subcellularLocation>
</comment>
<feature type="transmembrane region" description="Helical" evidence="6">
    <location>
        <begin position="63"/>
        <end position="83"/>
    </location>
</feature>
<sequence>MDFVLYFLLPVCQQGLVWGLVALGVWMTFRVVNVPDLTVDGTLTTGAATAARLLTLGVHPLPATLAGFLTGAAGGAITGLIHTRLKVQPLLASIITMTGLYSINLRIMGRSNIALFNLRTLVPDDDWAQLALFAVIAGLLVLVLNLFFRTELGLALRATGDNDAMVRMLGVSSDSMRLLAFTLSNGIVGLGGALVAQYSGFADAQMGIGTIVAALAALIIGETLFGTPTVARATVSALLGSIIYRALFALALRAGFQASDLKLVTAALVVLALSVPQIKKTVRLAEGGEAR</sequence>
<organism evidence="7 8">
    <name type="scientific">Symbiobacterium terraclitae</name>
    <dbReference type="NCBI Taxonomy" id="557451"/>
    <lineage>
        <taxon>Bacteria</taxon>
        <taxon>Bacillati</taxon>
        <taxon>Bacillota</taxon>
        <taxon>Clostridia</taxon>
        <taxon>Eubacteriales</taxon>
        <taxon>Symbiobacteriaceae</taxon>
        <taxon>Symbiobacterium</taxon>
    </lineage>
</organism>
<protein>
    <submittedName>
        <fullName evidence="7">ABC transport system permease protein</fullName>
    </submittedName>
</protein>
<feature type="transmembrane region" description="Helical" evidence="6">
    <location>
        <begin position="127"/>
        <end position="148"/>
    </location>
</feature>
<dbReference type="PANTHER" id="PTHR32196">
    <property type="entry name" value="ABC TRANSPORTER PERMEASE PROTEIN YPHD-RELATED-RELATED"/>
    <property type="match status" value="1"/>
</dbReference>
<dbReference type="InterPro" id="IPR001851">
    <property type="entry name" value="ABC_transp_permease"/>
</dbReference>
<reference evidence="7 8" key="1">
    <citation type="submission" date="2021-03" db="EMBL/GenBank/DDBJ databases">
        <title>Genomic Encyclopedia of Type Strains, Phase IV (KMG-IV): sequencing the most valuable type-strain genomes for metagenomic binning, comparative biology and taxonomic classification.</title>
        <authorList>
            <person name="Goeker M."/>
        </authorList>
    </citation>
    <scope>NUCLEOTIDE SEQUENCE [LARGE SCALE GENOMIC DNA]</scope>
    <source>
        <strain evidence="7 8">DSM 27138</strain>
    </source>
</reference>
<evidence type="ECO:0000256" key="6">
    <source>
        <dbReference type="SAM" id="Phobius"/>
    </source>
</evidence>
<keyword evidence="5 6" id="KW-0472">Membrane</keyword>
<feature type="transmembrane region" description="Helical" evidence="6">
    <location>
        <begin position="90"/>
        <end position="107"/>
    </location>
</feature>
<evidence type="ECO:0000256" key="4">
    <source>
        <dbReference type="ARBA" id="ARBA00022989"/>
    </source>
</evidence>